<dbReference type="Proteomes" id="UP000735302">
    <property type="component" value="Unassembled WGS sequence"/>
</dbReference>
<accession>A0AAV3YVU4</accession>
<evidence type="ECO:0000256" key="1">
    <source>
        <dbReference type="SAM" id="MobiDB-lite"/>
    </source>
</evidence>
<evidence type="ECO:0000313" key="3">
    <source>
        <dbReference type="Proteomes" id="UP000735302"/>
    </source>
</evidence>
<feature type="compositionally biased region" description="Polar residues" evidence="1">
    <location>
        <begin position="105"/>
        <end position="121"/>
    </location>
</feature>
<reference evidence="2 3" key="1">
    <citation type="journal article" date="2021" name="Elife">
        <title>Chloroplast acquisition without the gene transfer in kleptoplastic sea slugs, Plakobranchus ocellatus.</title>
        <authorList>
            <person name="Maeda T."/>
            <person name="Takahashi S."/>
            <person name="Yoshida T."/>
            <person name="Shimamura S."/>
            <person name="Takaki Y."/>
            <person name="Nagai Y."/>
            <person name="Toyoda A."/>
            <person name="Suzuki Y."/>
            <person name="Arimoto A."/>
            <person name="Ishii H."/>
            <person name="Satoh N."/>
            <person name="Nishiyama T."/>
            <person name="Hasebe M."/>
            <person name="Maruyama T."/>
            <person name="Minagawa J."/>
            <person name="Obokata J."/>
            <person name="Shigenobu S."/>
        </authorList>
    </citation>
    <scope>NUCLEOTIDE SEQUENCE [LARGE SCALE GENOMIC DNA]</scope>
</reference>
<proteinExistence type="predicted"/>
<feature type="region of interest" description="Disordered" evidence="1">
    <location>
        <begin position="105"/>
        <end position="128"/>
    </location>
</feature>
<organism evidence="2 3">
    <name type="scientific">Plakobranchus ocellatus</name>
    <dbReference type="NCBI Taxonomy" id="259542"/>
    <lineage>
        <taxon>Eukaryota</taxon>
        <taxon>Metazoa</taxon>
        <taxon>Spiralia</taxon>
        <taxon>Lophotrochozoa</taxon>
        <taxon>Mollusca</taxon>
        <taxon>Gastropoda</taxon>
        <taxon>Heterobranchia</taxon>
        <taxon>Euthyneura</taxon>
        <taxon>Panpulmonata</taxon>
        <taxon>Sacoglossa</taxon>
        <taxon>Placobranchoidea</taxon>
        <taxon>Plakobranchidae</taxon>
        <taxon>Plakobranchus</taxon>
    </lineage>
</organism>
<protein>
    <submittedName>
        <fullName evidence="2">Uncharacterized protein</fullName>
    </submittedName>
</protein>
<dbReference type="AlphaFoldDB" id="A0AAV3YVU4"/>
<comment type="caution">
    <text evidence="2">The sequence shown here is derived from an EMBL/GenBank/DDBJ whole genome shotgun (WGS) entry which is preliminary data.</text>
</comment>
<name>A0AAV3YVU4_9GAST</name>
<sequence length="128" mass="14782">MLAVWPRQLKPWAIDDIVRVDICGWDLHLVIGLVSQYKSHTLWYGSVKEGMPVASASIKHDVGTKKLIKKRRRWERMEDKARWGKSSAISPLKFPKHLFCLNIPGSNLSYSTPDENQTRPIRSSREKL</sequence>
<gene>
    <name evidence="2" type="ORF">PoB_001235900</name>
</gene>
<keyword evidence="3" id="KW-1185">Reference proteome</keyword>
<dbReference type="EMBL" id="BLXT01001473">
    <property type="protein sequence ID" value="GFN85853.1"/>
    <property type="molecule type" value="Genomic_DNA"/>
</dbReference>
<evidence type="ECO:0000313" key="2">
    <source>
        <dbReference type="EMBL" id="GFN85853.1"/>
    </source>
</evidence>